<evidence type="ECO:0000313" key="2">
    <source>
        <dbReference type="EMBL" id="MFD2920393.1"/>
    </source>
</evidence>
<feature type="signal peptide" evidence="1">
    <location>
        <begin position="1"/>
        <end position="21"/>
    </location>
</feature>
<gene>
    <name evidence="2" type="ORF">ACFS6H_11765</name>
</gene>
<protein>
    <submittedName>
        <fullName evidence="2">Uncharacterized protein</fullName>
    </submittedName>
</protein>
<dbReference type="EMBL" id="JBHUOZ010000003">
    <property type="protein sequence ID" value="MFD2920393.1"/>
    <property type="molecule type" value="Genomic_DNA"/>
</dbReference>
<dbReference type="Proteomes" id="UP001597511">
    <property type="component" value="Unassembled WGS sequence"/>
</dbReference>
<accession>A0ABW6A9M3</accession>
<evidence type="ECO:0000313" key="3">
    <source>
        <dbReference type="Proteomes" id="UP001597511"/>
    </source>
</evidence>
<evidence type="ECO:0000256" key="1">
    <source>
        <dbReference type="SAM" id="SignalP"/>
    </source>
</evidence>
<sequence>MLKTKTVFAILAIAVAASSFAFTNYKKAPVTEPELHWYFVNASGYITGEVLDDQKHRKSDIIDLTGCEDNAGIDCARGYDTEQTINMPAPPVPSGLQKILKY</sequence>
<reference evidence="3" key="1">
    <citation type="journal article" date="2019" name="Int. J. Syst. Evol. Microbiol.">
        <title>The Global Catalogue of Microorganisms (GCM) 10K type strain sequencing project: providing services to taxonomists for standard genome sequencing and annotation.</title>
        <authorList>
            <consortium name="The Broad Institute Genomics Platform"/>
            <consortium name="The Broad Institute Genome Sequencing Center for Infectious Disease"/>
            <person name="Wu L."/>
            <person name="Ma J."/>
        </authorList>
    </citation>
    <scope>NUCLEOTIDE SEQUENCE [LARGE SCALE GENOMIC DNA]</scope>
    <source>
        <strain evidence="3">KCTC 23299</strain>
    </source>
</reference>
<keyword evidence="3" id="KW-1185">Reference proteome</keyword>
<name>A0ABW6A9M3_9BACT</name>
<keyword evidence="1" id="KW-0732">Signal</keyword>
<feature type="chain" id="PRO_5046952394" evidence="1">
    <location>
        <begin position="22"/>
        <end position="102"/>
    </location>
</feature>
<proteinExistence type="predicted"/>
<organism evidence="2 3">
    <name type="scientific">Terrimonas rubra</name>
    <dbReference type="NCBI Taxonomy" id="1035890"/>
    <lineage>
        <taxon>Bacteria</taxon>
        <taxon>Pseudomonadati</taxon>
        <taxon>Bacteroidota</taxon>
        <taxon>Chitinophagia</taxon>
        <taxon>Chitinophagales</taxon>
        <taxon>Chitinophagaceae</taxon>
        <taxon>Terrimonas</taxon>
    </lineage>
</organism>
<dbReference type="RefSeq" id="WP_386098653.1">
    <property type="nucleotide sequence ID" value="NZ_JBHUOZ010000003.1"/>
</dbReference>
<comment type="caution">
    <text evidence="2">The sequence shown here is derived from an EMBL/GenBank/DDBJ whole genome shotgun (WGS) entry which is preliminary data.</text>
</comment>